<evidence type="ECO:0000313" key="1">
    <source>
        <dbReference type="Proteomes" id="UP000887565"/>
    </source>
</evidence>
<keyword evidence="1" id="KW-1185">Reference proteome</keyword>
<evidence type="ECO:0000313" key="2">
    <source>
        <dbReference type="WBParaSite" id="nRc.2.0.1.t43419-RA"/>
    </source>
</evidence>
<sequence>MGKNAGNTEDAVVAEDATVGGFTVPEVRVSESEYFSGASRAPEGRTNYMQSMILHFGQAQVKKFFCAIGTFFGPLRQLAQKNDMAKMVKKLTLLPPSGETVSSPQRMDSAPAVLVKGSPTWVVGGGKFKLIQFSTTDLI</sequence>
<reference evidence="2" key="1">
    <citation type="submission" date="2022-11" db="UniProtKB">
        <authorList>
            <consortium name="WormBaseParasite"/>
        </authorList>
    </citation>
    <scope>IDENTIFICATION</scope>
</reference>
<dbReference type="Proteomes" id="UP000887565">
    <property type="component" value="Unplaced"/>
</dbReference>
<protein>
    <submittedName>
        <fullName evidence="2">Uncharacterized protein</fullName>
    </submittedName>
</protein>
<organism evidence="1 2">
    <name type="scientific">Romanomermis culicivorax</name>
    <name type="common">Nematode worm</name>
    <dbReference type="NCBI Taxonomy" id="13658"/>
    <lineage>
        <taxon>Eukaryota</taxon>
        <taxon>Metazoa</taxon>
        <taxon>Ecdysozoa</taxon>
        <taxon>Nematoda</taxon>
        <taxon>Enoplea</taxon>
        <taxon>Dorylaimia</taxon>
        <taxon>Mermithida</taxon>
        <taxon>Mermithoidea</taxon>
        <taxon>Mermithidae</taxon>
        <taxon>Romanomermis</taxon>
    </lineage>
</organism>
<name>A0A915KY56_ROMCU</name>
<dbReference type="WBParaSite" id="nRc.2.0.1.t43419-RA">
    <property type="protein sequence ID" value="nRc.2.0.1.t43419-RA"/>
    <property type="gene ID" value="nRc.2.0.1.g43419"/>
</dbReference>
<proteinExistence type="predicted"/>
<accession>A0A915KY56</accession>
<dbReference type="AlphaFoldDB" id="A0A915KY56"/>